<dbReference type="GO" id="GO:0006351">
    <property type="term" value="P:DNA-templated transcription"/>
    <property type="evidence" value="ECO:0007669"/>
    <property type="project" value="InterPro"/>
</dbReference>
<dbReference type="PANTHER" id="PTHR31944:SF131">
    <property type="entry name" value="HEME-RESPONSIVE ZINC FINGER TRANSCRIPTION FACTOR HAP1"/>
    <property type="match status" value="1"/>
</dbReference>
<dbReference type="CDD" id="cd00067">
    <property type="entry name" value="GAL4"/>
    <property type="match status" value="1"/>
</dbReference>
<evidence type="ECO:0000256" key="2">
    <source>
        <dbReference type="ARBA" id="ARBA00022833"/>
    </source>
</evidence>
<dbReference type="Proteomes" id="UP001220324">
    <property type="component" value="Unassembled WGS sequence"/>
</dbReference>
<dbReference type="CDD" id="cd12148">
    <property type="entry name" value="fungal_TF_MHR"/>
    <property type="match status" value="1"/>
</dbReference>
<sequence length="729" mass="82101">MTEPRRKLPPPSRRRDKPQLSCNMCRRRKLRCDRAHPCGACSQRGLSLSCTYPPSAGETGRITKEQQPSAKSTLPERIGQLEKLITAIVDDAGNQKTKTSIRIQRQDPPNGNEAKATSQAEAEAVSDPSDSFGHISLQDSKTTYVQDTHWTAILDGITELKDSVQHEVAANSSQPFFIHNSSDMLFPNCEPTTHTEILEQLPSREICDRLVADYFNYTSLPLLHGPSFLREYDRFWADHTSTHIMWIGKLYGVMSLALMFQSEGESLKNRNELIAQFDQKVNQCLVLGGYQNCPPNTIETICFTLSTQFNRMGNGEVNSVIILGILARMAQRMGYHRDASHFPHITPFQGEMRRRAWAMITNLDVMLSLSVGLPRLLREFQSDTAPPRNLLDSDFDEDTTELPPSRPNSYSTPCQWLVAKNKVTLILGIITDFSTSIRRPSYAEVMRLDQLLLDTYLDNPEFLLERPLSQSLMDTSETILHRIQLICLFAKARCVLHYRYLASSRTDERYSYSRSTCIGAALKILEYQRLMNEETQPGGRLFRERWKVRSPIMRGVILLGTTLLCLELNYDLSNNPTNNPKSRPLTELVRAAIVQALRTSYNIWSEAGDSYPKSTSTIQAIDLVFQKLQSQEDSPSPSAVPNSADLFIVEPVAGSPVDPFAGANLNIWPELGGAMFLDHANNFPQLQPNYLNSPVPSTHVAPELLDLTNSVDEMLGISLNYPRMTDLPQ</sequence>
<feature type="domain" description="Zn(2)-C6 fungal-type" evidence="8">
    <location>
        <begin position="21"/>
        <end position="52"/>
    </location>
</feature>
<keyword evidence="3" id="KW-0805">Transcription regulation</keyword>
<dbReference type="PROSITE" id="PS50048">
    <property type="entry name" value="ZN2_CY6_FUNGAL_2"/>
    <property type="match status" value="1"/>
</dbReference>
<dbReference type="SUPFAM" id="SSF57701">
    <property type="entry name" value="Zn2/Cys6 DNA-binding domain"/>
    <property type="match status" value="1"/>
</dbReference>
<evidence type="ECO:0000256" key="5">
    <source>
        <dbReference type="ARBA" id="ARBA00023163"/>
    </source>
</evidence>
<keyword evidence="6" id="KW-0539">Nucleus</keyword>
<keyword evidence="10" id="KW-1185">Reference proteome</keyword>
<evidence type="ECO:0000256" key="6">
    <source>
        <dbReference type="ARBA" id="ARBA00023242"/>
    </source>
</evidence>
<dbReference type="GO" id="GO:0001228">
    <property type="term" value="F:DNA-binding transcription activator activity, RNA polymerase II-specific"/>
    <property type="evidence" value="ECO:0007669"/>
    <property type="project" value="TreeGrafter"/>
</dbReference>
<feature type="region of interest" description="Disordered" evidence="7">
    <location>
        <begin position="1"/>
        <end position="20"/>
    </location>
</feature>
<keyword evidence="4" id="KW-0238">DNA-binding</keyword>
<gene>
    <name evidence="9" type="ORF">N7494_012810</name>
</gene>
<dbReference type="PANTHER" id="PTHR31944">
    <property type="entry name" value="HEME-RESPONSIVE ZINC FINGER TRANSCRIPTION FACTOR HAP1"/>
    <property type="match status" value="1"/>
</dbReference>
<evidence type="ECO:0000256" key="4">
    <source>
        <dbReference type="ARBA" id="ARBA00023125"/>
    </source>
</evidence>
<feature type="region of interest" description="Disordered" evidence="7">
    <location>
        <begin position="96"/>
        <end position="116"/>
    </location>
</feature>
<dbReference type="SMART" id="SM00066">
    <property type="entry name" value="GAL4"/>
    <property type="match status" value="1"/>
</dbReference>
<dbReference type="EMBL" id="JAQIZZ010000008">
    <property type="protein sequence ID" value="KAJ5526160.1"/>
    <property type="molecule type" value="Genomic_DNA"/>
</dbReference>
<evidence type="ECO:0000313" key="9">
    <source>
        <dbReference type="EMBL" id="KAJ5526160.1"/>
    </source>
</evidence>
<name>A0AAD6GC18_9EURO</name>
<dbReference type="GO" id="GO:0008270">
    <property type="term" value="F:zinc ion binding"/>
    <property type="evidence" value="ECO:0007669"/>
    <property type="project" value="InterPro"/>
</dbReference>
<dbReference type="InterPro" id="IPR007219">
    <property type="entry name" value="XnlR_reg_dom"/>
</dbReference>
<dbReference type="GO" id="GO:0005634">
    <property type="term" value="C:nucleus"/>
    <property type="evidence" value="ECO:0007669"/>
    <property type="project" value="TreeGrafter"/>
</dbReference>
<accession>A0AAD6GC18</accession>
<dbReference type="GO" id="GO:0000978">
    <property type="term" value="F:RNA polymerase II cis-regulatory region sequence-specific DNA binding"/>
    <property type="evidence" value="ECO:0007669"/>
    <property type="project" value="TreeGrafter"/>
</dbReference>
<proteinExistence type="predicted"/>
<dbReference type="Pfam" id="PF00172">
    <property type="entry name" value="Zn_clus"/>
    <property type="match status" value="1"/>
</dbReference>
<feature type="region of interest" description="Disordered" evidence="7">
    <location>
        <begin position="387"/>
        <end position="408"/>
    </location>
</feature>
<comment type="caution">
    <text evidence="9">The sequence shown here is derived from an EMBL/GenBank/DDBJ whole genome shotgun (WGS) entry which is preliminary data.</text>
</comment>
<evidence type="ECO:0000256" key="7">
    <source>
        <dbReference type="SAM" id="MobiDB-lite"/>
    </source>
</evidence>
<keyword evidence="2" id="KW-0862">Zinc</keyword>
<dbReference type="InterPro" id="IPR036864">
    <property type="entry name" value="Zn2-C6_fun-type_DNA-bd_sf"/>
</dbReference>
<evidence type="ECO:0000259" key="8">
    <source>
        <dbReference type="PROSITE" id="PS50048"/>
    </source>
</evidence>
<dbReference type="AlphaFoldDB" id="A0AAD6GC18"/>
<protein>
    <recommendedName>
        <fullName evidence="8">Zn(2)-C6 fungal-type domain-containing protein</fullName>
    </recommendedName>
</protein>
<dbReference type="SMART" id="SM00906">
    <property type="entry name" value="Fungal_trans"/>
    <property type="match status" value="1"/>
</dbReference>
<evidence type="ECO:0000256" key="3">
    <source>
        <dbReference type="ARBA" id="ARBA00023015"/>
    </source>
</evidence>
<dbReference type="InterPro" id="IPR001138">
    <property type="entry name" value="Zn2Cys6_DnaBD"/>
</dbReference>
<dbReference type="PROSITE" id="PS00463">
    <property type="entry name" value="ZN2_CY6_FUNGAL_1"/>
    <property type="match status" value="1"/>
</dbReference>
<reference evidence="9 10" key="1">
    <citation type="journal article" date="2023" name="IMA Fungus">
        <title>Comparative genomic study of the Penicillium genus elucidates a diverse pangenome and 15 lateral gene transfer events.</title>
        <authorList>
            <person name="Petersen C."/>
            <person name="Sorensen T."/>
            <person name="Nielsen M.R."/>
            <person name="Sondergaard T.E."/>
            <person name="Sorensen J.L."/>
            <person name="Fitzpatrick D.A."/>
            <person name="Frisvad J.C."/>
            <person name="Nielsen K.L."/>
        </authorList>
    </citation>
    <scope>NUCLEOTIDE SEQUENCE [LARGE SCALE GENOMIC DNA]</scope>
    <source>
        <strain evidence="9 10">IBT 35679</strain>
    </source>
</reference>
<evidence type="ECO:0000313" key="10">
    <source>
        <dbReference type="Proteomes" id="UP001220324"/>
    </source>
</evidence>
<keyword evidence="5" id="KW-0804">Transcription</keyword>
<evidence type="ECO:0000256" key="1">
    <source>
        <dbReference type="ARBA" id="ARBA00022723"/>
    </source>
</evidence>
<dbReference type="InterPro" id="IPR051430">
    <property type="entry name" value="Fungal_TF_Env_Response"/>
</dbReference>
<organism evidence="9 10">
    <name type="scientific">Penicillium frequentans</name>
    <dbReference type="NCBI Taxonomy" id="3151616"/>
    <lineage>
        <taxon>Eukaryota</taxon>
        <taxon>Fungi</taxon>
        <taxon>Dikarya</taxon>
        <taxon>Ascomycota</taxon>
        <taxon>Pezizomycotina</taxon>
        <taxon>Eurotiomycetes</taxon>
        <taxon>Eurotiomycetidae</taxon>
        <taxon>Eurotiales</taxon>
        <taxon>Aspergillaceae</taxon>
        <taxon>Penicillium</taxon>
    </lineage>
</organism>
<dbReference type="Gene3D" id="4.10.240.10">
    <property type="entry name" value="Zn(2)-C6 fungal-type DNA-binding domain"/>
    <property type="match status" value="1"/>
</dbReference>
<dbReference type="Pfam" id="PF04082">
    <property type="entry name" value="Fungal_trans"/>
    <property type="match status" value="1"/>
</dbReference>
<keyword evidence="1" id="KW-0479">Metal-binding</keyword>